<comment type="caution">
    <text evidence="3">The sequence shown here is derived from an EMBL/GenBank/DDBJ whole genome shotgun (WGS) entry which is preliminary data.</text>
</comment>
<dbReference type="InterPro" id="IPR040328">
    <property type="entry name" value="DDB_G0279899-like"/>
</dbReference>
<dbReference type="RefSeq" id="XP_639228.1">
    <property type="nucleotide sequence ID" value="XM_634136.1"/>
</dbReference>
<protein>
    <recommendedName>
        <fullName evidence="2">B box-type domain-containing protein</fullName>
    </recommendedName>
</protein>
<sequence>MDNLLYYKYDNKCETHKEHDIKLICSTCKVVVCVECIVSEHTGHKLDKIDAENCKAFFEEFKNNHFHNLEKQVDVNKYLLIQSYNLFKSLEDKHTENVNTITEEFKELSKQLSTIESDKIKQLTSIYGENKDIKENVSNTIKDNLKNINLIRNKYKNTINQINIDQIINNNSYTNSYQHIEILKHCCQSQVLTNENVLKDLMNQYKNVTIVNNSEQVKSSAKEIFEIRDSLSNSNIAFDDSFSISNVKDPIRYTGKYPHSGGVKYFIYTDDCVVPKGTTHVAIAPSVKTIKIGSIPTSVEYLALLDGFNVPLTEGMLPKTIEYLFIGAIKKPILKGSIPDGIRYVYLLDGFNQAISELPPSIKQLLLFDTPLTNFGSYAGPIFKSPKYKQQLTCPGVVDWNGNGWEFKAEF</sequence>
<dbReference type="Gene3D" id="3.30.160.60">
    <property type="entry name" value="Classic Zinc Finger"/>
    <property type="match status" value="1"/>
</dbReference>
<accession>Q54RK8</accession>
<dbReference type="HOGENOM" id="CLU_018467_0_0_1"/>
<feature type="domain" description="B box-type" evidence="2">
    <location>
        <begin position="8"/>
        <end position="49"/>
    </location>
</feature>
<dbReference type="InParanoid" id="Q54RK8"/>
<evidence type="ECO:0000313" key="4">
    <source>
        <dbReference type="Proteomes" id="UP000002195"/>
    </source>
</evidence>
<evidence type="ECO:0000313" key="3">
    <source>
        <dbReference type="EMBL" id="EAL65878.1"/>
    </source>
</evidence>
<dbReference type="InterPro" id="IPR008615">
    <property type="entry name" value="FNIP"/>
</dbReference>
<dbReference type="PhylomeDB" id="Q54RK8"/>
<dbReference type="Proteomes" id="UP000002195">
    <property type="component" value="Unassembled WGS sequence"/>
</dbReference>
<dbReference type="eggNOG" id="ENOG502SWWV">
    <property type="taxonomic scope" value="Eukaryota"/>
</dbReference>
<evidence type="ECO:0000256" key="1">
    <source>
        <dbReference type="PROSITE-ProRule" id="PRU00024"/>
    </source>
</evidence>
<name>Q54RK8_DICDI</name>
<dbReference type="FunCoup" id="Q54RK8">
    <property type="interactions" value="16"/>
</dbReference>
<dbReference type="SMR" id="Q54RK8"/>
<evidence type="ECO:0000259" key="2">
    <source>
        <dbReference type="PROSITE" id="PS50119"/>
    </source>
</evidence>
<dbReference type="dictyBase" id="DDB_G0283097"/>
<keyword evidence="1" id="KW-0479">Metal-binding</keyword>
<organism evidence="3 4">
    <name type="scientific">Dictyostelium discoideum</name>
    <name type="common">Social amoeba</name>
    <dbReference type="NCBI Taxonomy" id="44689"/>
    <lineage>
        <taxon>Eukaryota</taxon>
        <taxon>Amoebozoa</taxon>
        <taxon>Evosea</taxon>
        <taxon>Eumycetozoa</taxon>
        <taxon>Dictyostelia</taxon>
        <taxon>Dictyosteliales</taxon>
        <taxon>Dictyosteliaceae</taxon>
        <taxon>Dictyostelium</taxon>
    </lineage>
</organism>
<keyword evidence="1" id="KW-0863">Zinc-finger</keyword>
<keyword evidence="1" id="KW-0862">Zinc</keyword>
<dbReference type="CDD" id="cd19756">
    <property type="entry name" value="Bbox2"/>
    <property type="match status" value="1"/>
</dbReference>
<gene>
    <name evidence="3" type="ORF">DDB_G0283097</name>
</gene>
<dbReference type="KEGG" id="ddi:DDB_G0283097"/>
<dbReference type="Pfam" id="PF00643">
    <property type="entry name" value="zf-B_box"/>
    <property type="match status" value="1"/>
</dbReference>
<dbReference type="GO" id="GO:0008270">
    <property type="term" value="F:zinc ion binding"/>
    <property type="evidence" value="ECO:0007669"/>
    <property type="project" value="UniProtKB-KW"/>
</dbReference>
<dbReference type="PANTHER" id="PTHR31768:SF3">
    <property type="entry name" value="B BOX-TYPE DOMAIN-CONTAINING PROTEIN-RELATED"/>
    <property type="match status" value="1"/>
</dbReference>
<dbReference type="VEuPathDB" id="AmoebaDB:DDB_G0283097"/>
<dbReference type="SUPFAM" id="SSF57845">
    <property type="entry name" value="B-box zinc-binding domain"/>
    <property type="match status" value="1"/>
</dbReference>
<reference evidence="3 4" key="1">
    <citation type="journal article" date="2005" name="Nature">
        <title>The genome of the social amoeba Dictyostelium discoideum.</title>
        <authorList>
            <consortium name="The Dictyostelium discoideum Sequencing Consortium"/>
            <person name="Eichinger L."/>
            <person name="Pachebat J.A."/>
            <person name="Glockner G."/>
            <person name="Rajandream M.A."/>
            <person name="Sucgang R."/>
            <person name="Berriman M."/>
            <person name="Song J."/>
            <person name="Olsen R."/>
            <person name="Szafranski K."/>
            <person name="Xu Q."/>
            <person name="Tunggal B."/>
            <person name="Kummerfeld S."/>
            <person name="Madera M."/>
            <person name="Konfortov B.A."/>
            <person name="Rivero F."/>
            <person name="Bankier A.T."/>
            <person name="Lehmann R."/>
            <person name="Hamlin N."/>
            <person name="Davies R."/>
            <person name="Gaudet P."/>
            <person name="Fey P."/>
            <person name="Pilcher K."/>
            <person name="Chen G."/>
            <person name="Saunders D."/>
            <person name="Sodergren E."/>
            <person name="Davis P."/>
            <person name="Kerhornou A."/>
            <person name="Nie X."/>
            <person name="Hall N."/>
            <person name="Anjard C."/>
            <person name="Hemphill L."/>
            <person name="Bason N."/>
            <person name="Farbrother P."/>
            <person name="Desany B."/>
            <person name="Just E."/>
            <person name="Morio T."/>
            <person name="Rost R."/>
            <person name="Churcher C."/>
            <person name="Cooper J."/>
            <person name="Haydock S."/>
            <person name="van Driessche N."/>
            <person name="Cronin A."/>
            <person name="Goodhead I."/>
            <person name="Muzny D."/>
            <person name="Mourier T."/>
            <person name="Pain A."/>
            <person name="Lu M."/>
            <person name="Harper D."/>
            <person name="Lindsay R."/>
            <person name="Hauser H."/>
            <person name="James K."/>
            <person name="Quiles M."/>
            <person name="Madan Babu M."/>
            <person name="Saito T."/>
            <person name="Buchrieser C."/>
            <person name="Wardroper A."/>
            <person name="Felder M."/>
            <person name="Thangavelu M."/>
            <person name="Johnson D."/>
            <person name="Knights A."/>
            <person name="Loulseged H."/>
            <person name="Mungall K."/>
            <person name="Oliver K."/>
            <person name="Price C."/>
            <person name="Quail M.A."/>
            <person name="Urushihara H."/>
            <person name="Hernandez J."/>
            <person name="Rabbinowitsch E."/>
            <person name="Steffen D."/>
            <person name="Sanders M."/>
            <person name="Ma J."/>
            <person name="Kohara Y."/>
            <person name="Sharp S."/>
            <person name="Simmonds M."/>
            <person name="Spiegler S."/>
            <person name="Tivey A."/>
            <person name="Sugano S."/>
            <person name="White B."/>
            <person name="Walker D."/>
            <person name="Woodward J."/>
            <person name="Winckler T."/>
            <person name="Tanaka Y."/>
            <person name="Shaulsky G."/>
            <person name="Schleicher M."/>
            <person name="Weinstock G."/>
            <person name="Rosenthal A."/>
            <person name="Cox E.C."/>
            <person name="Chisholm R.L."/>
            <person name="Gibbs R."/>
            <person name="Loomis W.F."/>
            <person name="Platzer M."/>
            <person name="Kay R.R."/>
            <person name="Williams J."/>
            <person name="Dear P.H."/>
            <person name="Noegel A.A."/>
            <person name="Barrell B."/>
            <person name="Kuspa A."/>
        </authorList>
    </citation>
    <scope>NUCLEOTIDE SEQUENCE [LARGE SCALE GENOMIC DNA]</scope>
    <source>
        <strain evidence="3 4">AX4</strain>
    </source>
</reference>
<dbReference type="AlphaFoldDB" id="Q54RK8"/>
<proteinExistence type="predicted"/>
<dbReference type="EMBL" id="AAFI02000050">
    <property type="protein sequence ID" value="EAL65878.1"/>
    <property type="molecule type" value="Genomic_DNA"/>
</dbReference>
<dbReference type="PaxDb" id="44689-DDB0185353"/>
<dbReference type="GeneID" id="8623914"/>
<keyword evidence="4" id="KW-1185">Reference proteome</keyword>
<dbReference type="InterPro" id="IPR000315">
    <property type="entry name" value="Znf_B-box"/>
</dbReference>
<dbReference type="SMART" id="SM00336">
    <property type="entry name" value="BBOX"/>
    <property type="match status" value="1"/>
</dbReference>
<dbReference type="PANTHER" id="PTHR31768">
    <property type="entry name" value="B BOX-TYPE DOMAIN-CONTAINING PROTEIN"/>
    <property type="match status" value="1"/>
</dbReference>
<dbReference type="PROSITE" id="PS50119">
    <property type="entry name" value="ZF_BBOX"/>
    <property type="match status" value="1"/>
</dbReference>
<dbReference type="Pfam" id="PF05725">
    <property type="entry name" value="FNIP"/>
    <property type="match status" value="1"/>
</dbReference>